<proteinExistence type="predicted"/>
<dbReference type="Pfam" id="PF02810">
    <property type="entry name" value="SEC-C"/>
    <property type="match status" value="1"/>
</dbReference>
<comment type="caution">
    <text evidence="1">The sequence shown here is derived from an EMBL/GenBank/DDBJ whole genome shotgun (WGS) entry which is preliminary data.</text>
</comment>
<dbReference type="RefSeq" id="WP_169064795.1">
    <property type="nucleotide sequence ID" value="NZ_SPMY01000001.1"/>
</dbReference>
<dbReference type="InterPro" id="IPR004027">
    <property type="entry name" value="SEC_C_motif"/>
</dbReference>
<dbReference type="SUPFAM" id="SSF101327">
    <property type="entry name" value="YgfB-like"/>
    <property type="match status" value="1"/>
</dbReference>
<protein>
    <submittedName>
        <fullName evidence="1">UPF0149 family protein</fullName>
    </submittedName>
</protein>
<evidence type="ECO:0000313" key="1">
    <source>
        <dbReference type="EMBL" id="NMQ26345.1"/>
    </source>
</evidence>
<accession>A0ABX1TSC0</accession>
<dbReference type="Proteomes" id="UP000749010">
    <property type="component" value="Unassembled WGS sequence"/>
</dbReference>
<sequence length="214" mass="23564">MDVSMMEGFLTAVAIGPRMVLPSGWLPWVWDIENGQAEAGFESEEHANRIISLVMRHYNAVVQTFIDDPASFKSVFWRGDQWGAAEWCDGFSLGFQFSDEAWSLLGGGQPTWFAPFLRLGTDDGISITNNTGDAEKWMNEIEPSLVKMHAYWKDKPGSQPGGVIQDEFHLAGQKEVGQVVRGGPKVDRNDPCPCGIGKKFKKCCGANDAPAALH</sequence>
<keyword evidence="2" id="KW-1185">Reference proteome</keyword>
<organism evidence="1 2">
    <name type="scientific">Candidatus Accumulibacter phosphatis</name>
    <dbReference type="NCBI Taxonomy" id="327160"/>
    <lineage>
        <taxon>Bacteria</taxon>
        <taxon>Pseudomonadati</taxon>
        <taxon>Pseudomonadota</taxon>
        <taxon>Betaproteobacteria</taxon>
        <taxon>Candidatus Accumulibacter</taxon>
    </lineage>
</organism>
<dbReference type="InterPro" id="IPR036255">
    <property type="entry name" value="YgfB-like_sf"/>
</dbReference>
<reference evidence="1 2" key="1">
    <citation type="submission" date="2019-03" db="EMBL/GenBank/DDBJ databases">
        <title>Metabolic reconstructions from genomes of highly enriched 'Candidatus Accumulibacter' and 'Candidatus Competibacter' bioreactor populations.</title>
        <authorList>
            <person name="Annavajhala M.K."/>
            <person name="Welles L."/>
            <person name="Abbas B."/>
            <person name="Sorokin D."/>
            <person name="Park H."/>
            <person name="Van Loosdrecht M."/>
            <person name="Chandran K."/>
        </authorList>
    </citation>
    <scope>NUCLEOTIDE SEQUENCE [LARGE SCALE GENOMIC DNA]</scope>
    <source>
        <strain evidence="1 2">SBR_S</strain>
    </source>
</reference>
<dbReference type="Pfam" id="PF03695">
    <property type="entry name" value="UPF0149"/>
    <property type="match status" value="1"/>
</dbReference>
<dbReference type="InterPro" id="IPR011978">
    <property type="entry name" value="YgfB-like"/>
</dbReference>
<name>A0ABX1TSC0_9PROT</name>
<dbReference type="NCBIfam" id="TIGR02292">
    <property type="entry name" value="ygfB_yecA"/>
    <property type="match status" value="1"/>
</dbReference>
<dbReference type="SUPFAM" id="SSF103642">
    <property type="entry name" value="Sec-C motif"/>
    <property type="match status" value="1"/>
</dbReference>
<evidence type="ECO:0000313" key="2">
    <source>
        <dbReference type="Proteomes" id="UP000749010"/>
    </source>
</evidence>
<dbReference type="Gene3D" id="3.10.450.50">
    <property type="match status" value="1"/>
</dbReference>
<dbReference type="Gene3D" id="1.20.120.740">
    <property type="entry name" value="YgfB uncharacterised protein family UPF0149, PF03695"/>
    <property type="match status" value="1"/>
</dbReference>
<gene>
    <name evidence="1" type="ORF">E4Q23_00325</name>
</gene>
<dbReference type="EMBL" id="SPMY01000001">
    <property type="protein sequence ID" value="NMQ26345.1"/>
    <property type="molecule type" value="Genomic_DNA"/>
</dbReference>